<accession>A0A1V3ND92</accession>
<dbReference type="EMBL" id="MVBK01000083">
    <property type="protein sequence ID" value="OOG22913.1"/>
    <property type="molecule type" value="Genomic_DNA"/>
</dbReference>
<feature type="transmembrane region" description="Helical" evidence="2">
    <location>
        <begin position="171"/>
        <end position="195"/>
    </location>
</feature>
<feature type="transmembrane region" description="Helical" evidence="2">
    <location>
        <begin position="141"/>
        <end position="165"/>
    </location>
</feature>
<keyword evidence="5" id="KW-1185">Reference proteome</keyword>
<feature type="domain" description="Nucleoside transporter/FeoB GTPase Gate" evidence="3">
    <location>
        <begin position="50"/>
        <end position="160"/>
    </location>
</feature>
<evidence type="ECO:0000259" key="3">
    <source>
        <dbReference type="Pfam" id="PF07670"/>
    </source>
</evidence>
<dbReference type="PANTHER" id="PTHR35793">
    <property type="entry name" value="INNER MEMBRANE PROTEIN YJIG"/>
    <property type="match status" value="1"/>
</dbReference>
<feature type="domain" description="Nucleoside transporter/FeoB GTPase Gate" evidence="3">
    <location>
        <begin position="309"/>
        <end position="411"/>
    </location>
</feature>
<dbReference type="PANTHER" id="PTHR35793:SF2">
    <property type="entry name" value="INNER MEMBRANE PROTEIN YJIG"/>
    <property type="match status" value="1"/>
</dbReference>
<dbReference type="Proteomes" id="UP000189462">
    <property type="component" value="Unassembled WGS sequence"/>
</dbReference>
<feature type="transmembrane region" description="Helical" evidence="2">
    <location>
        <begin position="383"/>
        <end position="406"/>
    </location>
</feature>
<dbReference type="STRING" id="108003.B1C78_13285"/>
<dbReference type="GO" id="GO:0005886">
    <property type="term" value="C:plasma membrane"/>
    <property type="evidence" value="ECO:0007669"/>
    <property type="project" value="TreeGrafter"/>
</dbReference>
<dbReference type="PIRSF" id="PIRSF036542">
    <property type="entry name" value="SpmA_SpmB"/>
    <property type="match status" value="1"/>
</dbReference>
<proteinExistence type="predicted"/>
<keyword evidence="2" id="KW-0812">Transmembrane</keyword>
<dbReference type="InterPro" id="IPR011642">
    <property type="entry name" value="Gate_dom"/>
</dbReference>
<dbReference type="Pfam" id="PF07670">
    <property type="entry name" value="Gate"/>
    <property type="match status" value="2"/>
</dbReference>
<evidence type="ECO:0000256" key="1">
    <source>
        <dbReference type="SAM" id="MobiDB-lite"/>
    </source>
</evidence>
<comment type="caution">
    <text evidence="4">The sequence shown here is derived from an EMBL/GenBank/DDBJ whole genome shotgun (WGS) entry which is preliminary data.</text>
</comment>
<feature type="transmembrane region" description="Helical" evidence="2">
    <location>
        <begin position="312"/>
        <end position="338"/>
    </location>
</feature>
<sequence>MNVIFFALVAIAFATAAWHQLRWDGEGEAPMAQLTGGVIDAAGGAVELAIALIGVMTLFLGLIKVAEAGGLLAILARLIRPLMVRLFPDVPPEHPAMGAMILNLSANMMGLGNAATPFGIRAMQALNQLNTRPGTATDSMVLFLAINTSSVTLLPTGVIALRAAAGSSDPAAILPTTLFATLCATIAGITAAFFFRRLFPLPAAPPTPPSDGDTEPQPAKDPFALPEEPTQETTAMPPDVDRPYPGWVSALALLGFLALIPLSVLYGQAIAPWIIPSLVLGFLTFGLLRGVRIYEVFVEGAKEGFYVAVRIIPYLVAILVAVGMLRASGALGAFVAFLGPITGPLGLPPEALPMALLRPLSGSGAYGIMASIINDPDIGPDSYVGYLVTTLQGSTETTFYVLAVYFGAVGIRRLRHALPACLTADLVAIIAAVIAVGVVFGSL</sequence>
<feature type="transmembrane region" description="Helical" evidence="2">
    <location>
        <begin position="244"/>
        <end position="264"/>
    </location>
</feature>
<feature type="transmembrane region" description="Helical" evidence="2">
    <location>
        <begin position="41"/>
        <end position="63"/>
    </location>
</feature>
<dbReference type="OrthoDB" id="9805623at2"/>
<feature type="region of interest" description="Disordered" evidence="1">
    <location>
        <begin position="205"/>
        <end position="238"/>
    </location>
</feature>
<keyword evidence="2" id="KW-0472">Membrane</keyword>
<evidence type="ECO:0000256" key="2">
    <source>
        <dbReference type="SAM" id="Phobius"/>
    </source>
</evidence>
<name>A0A1V3ND92_9GAMM</name>
<evidence type="ECO:0000313" key="4">
    <source>
        <dbReference type="EMBL" id="OOG22913.1"/>
    </source>
</evidence>
<protein>
    <submittedName>
        <fullName evidence="4">Spore maturation protein</fullName>
    </submittedName>
</protein>
<dbReference type="InterPro" id="IPR011415">
    <property type="entry name" value="SpmA_SpmB"/>
</dbReference>
<dbReference type="AlphaFoldDB" id="A0A1V3ND92"/>
<gene>
    <name evidence="4" type="ORF">B1C78_13285</name>
</gene>
<reference evidence="4 5" key="1">
    <citation type="submission" date="2017-02" db="EMBL/GenBank/DDBJ databases">
        <title>Genomic diversity within the haloalkaliphilic genus Thioalkalivibrio.</title>
        <authorList>
            <person name="Ahn A.-C."/>
            <person name="Meier-Kolthoff J."/>
            <person name="Overmars L."/>
            <person name="Richter M."/>
            <person name="Woyke T."/>
            <person name="Sorokin D.Y."/>
            <person name="Muyzer G."/>
        </authorList>
    </citation>
    <scope>NUCLEOTIDE SEQUENCE [LARGE SCALE GENOMIC DNA]</scope>
    <source>
        <strain evidence="4 5">ALJD</strain>
    </source>
</reference>
<dbReference type="InterPro" id="IPR052549">
    <property type="entry name" value="SpmB"/>
</dbReference>
<feature type="transmembrane region" description="Helical" evidence="2">
    <location>
        <begin position="270"/>
        <end position="291"/>
    </location>
</feature>
<feature type="transmembrane region" description="Helical" evidence="2">
    <location>
        <begin position="418"/>
        <end position="440"/>
    </location>
</feature>
<organism evidence="4 5">
    <name type="scientific">Thioalkalivibrio denitrificans</name>
    <dbReference type="NCBI Taxonomy" id="108003"/>
    <lineage>
        <taxon>Bacteria</taxon>
        <taxon>Pseudomonadati</taxon>
        <taxon>Pseudomonadota</taxon>
        <taxon>Gammaproteobacteria</taxon>
        <taxon>Chromatiales</taxon>
        <taxon>Ectothiorhodospiraceae</taxon>
        <taxon>Thioalkalivibrio</taxon>
    </lineage>
</organism>
<dbReference type="RefSeq" id="WP_077279647.1">
    <property type="nucleotide sequence ID" value="NZ_MVBK01000083.1"/>
</dbReference>
<evidence type="ECO:0000313" key="5">
    <source>
        <dbReference type="Proteomes" id="UP000189462"/>
    </source>
</evidence>
<keyword evidence="2" id="KW-1133">Transmembrane helix</keyword>